<accession>A0A5C7W3X0</accession>
<feature type="chain" id="PRO_5022916695" evidence="3">
    <location>
        <begin position="34"/>
        <end position="260"/>
    </location>
</feature>
<comment type="similarity">
    <text evidence="1">Belongs to the bacterial solute-binding protein 3 family.</text>
</comment>
<comment type="caution">
    <text evidence="5">The sequence shown here is derived from an EMBL/GenBank/DDBJ whole genome shotgun (WGS) entry which is preliminary data.</text>
</comment>
<dbReference type="Gene3D" id="3.40.190.10">
    <property type="entry name" value="Periplasmic binding protein-like II"/>
    <property type="match status" value="2"/>
</dbReference>
<protein>
    <submittedName>
        <fullName evidence="5">Transporter substrate-binding domain-containing protein</fullName>
    </submittedName>
</protein>
<organism evidence="5 6">
    <name type="scientific">Aquipseudomonas alcaligenes</name>
    <name type="common">Pseudomonas alcaligenes</name>
    <dbReference type="NCBI Taxonomy" id="43263"/>
    <lineage>
        <taxon>Bacteria</taxon>
        <taxon>Pseudomonadati</taxon>
        <taxon>Pseudomonadota</taxon>
        <taxon>Gammaproteobacteria</taxon>
        <taxon>Pseudomonadales</taxon>
        <taxon>Pseudomonadaceae</taxon>
        <taxon>Aquipseudomonas</taxon>
    </lineage>
</organism>
<sequence length="260" mass="29695">MPHPALACALRAPWPVALLRSVLLWLCCAGAWAEPAAEPLRVVTDYWPPFRMEGRDGRIEGLDIDLLEELQRRTGVQFEVRRQPWARALEDMRRRQADLMTGLARTAEREQYIDYLLPAYHACAPRLYGSPQRAASIRDYAQLAGLRIGYVLQSAYFEPFDSDPALTKIGVKNEEQLLQMQLRGRIEVLIGTDCQVDFQLRDPQLAGQLVKLAYQPPQQTLLFIGLSRASPRLAERERLSAALQALLREGWLERAAQRYR</sequence>
<dbReference type="AlphaFoldDB" id="A0A5C7W3X0"/>
<evidence type="ECO:0000256" key="3">
    <source>
        <dbReference type="SAM" id="SignalP"/>
    </source>
</evidence>
<evidence type="ECO:0000313" key="5">
    <source>
        <dbReference type="EMBL" id="TXI32120.1"/>
    </source>
</evidence>
<gene>
    <name evidence="5" type="ORF">E6Q69_09670</name>
</gene>
<dbReference type="SUPFAM" id="SSF53850">
    <property type="entry name" value="Periplasmic binding protein-like II"/>
    <property type="match status" value="1"/>
</dbReference>
<dbReference type="Pfam" id="PF00497">
    <property type="entry name" value="SBP_bac_3"/>
    <property type="match status" value="1"/>
</dbReference>
<dbReference type="PANTHER" id="PTHR35936">
    <property type="entry name" value="MEMBRANE-BOUND LYTIC MUREIN TRANSGLYCOSYLASE F"/>
    <property type="match status" value="1"/>
</dbReference>
<feature type="domain" description="Solute-binding protein family 3/N-terminal" evidence="4">
    <location>
        <begin position="39"/>
        <end position="260"/>
    </location>
</feature>
<name>A0A5C7W3X0_AQUAC</name>
<evidence type="ECO:0000259" key="4">
    <source>
        <dbReference type="SMART" id="SM00062"/>
    </source>
</evidence>
<dbReference type="PANTHER" id="PTHR35936:SF25">
    <property type="entry name" value="ABC TRANSPORTER SUBSTRATE-BINDING PROTEIN"/>
    <property type="match status" value="1"/>
</dbReference>
<evidence type="ECO:0000256" key="1">
    <source>
        <dbReference type="ARBA" id="ARBA00010333"/>
    </source>
</evidence>
<reference evidence="5 6" key="1">
    <citation type="submission" date="2018-09" db="EMBL/GenBank/DDBJ databases">
        <title>Metagenome Assembled Genomes from an Advanced Water Purification Facility.</title>
        <authorList>
            <person name="Stamps B.W."/>
            <person name="Spear J.R."/>
        </authorList>
    </citation>
    <scope>NUCLEOTIDE SEQUENCE [LARGE SCALE GENOMIC DNA]</scope>
    <source>
        <strain evidence="5">Bin_52_1</strain>
    </source>
</reference>
<keyword evidence="2 3" id="KW-0732">Signal</keyword>
<dbReference type="Proteomes" id="UP000321110">
    <property type="component" value="Unassembled WGS sequence"/>
</dbReference>
<evidence type="ECO:0000256" key="2">
    <source>
        <dbReference type="ARBA" id="ARBA00022729"/>
    </source>
</evidence>
<proteinExistence type="inferred from homology"/>
<dbReference type="EMBL" id="SSFO01000162">
    <property type="protein sequence ID" value="TXI32120.1"/>
    <property type="molecule type" value="Genomic_DNA"/>
</dbReference>
<feature type="signal peptide" evidence="3">
    <location>
        <begin position="1"/>
        <end position="33"/>
    </location>
</feature>
<dbReference type="InterPro" id="IPR001638">
    <property type="entry name" value="Solute-binding_3/MltF_N"/>
</dbReference>
<dbReference type="SMART" id="SM00062">
    <property type="entry name" value="PBPb"/>
    <property type="match status" value="1"/>
</dbReference>
<evidence type="ECO:0000313" key="6">
    <source>
        <dbReference type="Proteomes" id="UP000321110"/>
    </source>
</evidence>